<sequence length="275" mass="29603">MVRPPITNQNNNNNVQNPEGQPTQASNSNATIMAQSSGTSGSSVPSMSFGNIGVTIPSTSSTLSGSITSSVSHNVGNSQSGPEDLRSPIRSFALNQSGLGMPASLMVGLHNSNPNPEGTNMFSPSASVVRNGARDIAQQNLTNVTMMSFRQQMDESNHEMVNTLTSQLGTILNPLINNTNNNYQLLAHQMGRIADFFGTPALPNQNLQPIRNQAHVQNQGFPIDDEVPNNRVPQVVQEEPPVQVVNQVQDPGIVLVNRNQNADEVVRNVQRNNFA</sequence>
<evidence type="ECO:0000313" key="3">
    <source>
        <dbReference type="Proteomes" id="UP000236291"/>
    </source>
</evidence>
<dbReference type="EMBL" id="ASHM01079528">
    <property type="protein sequence ID" value="PNX58882.1"/>
    <property type="molecule type" value="Genomic_DNA"/>
</dbReference>
<feature type="compositionally biased region" description="Low complexity" evidence="1">
    <location>
        <begin position="60"/>
        <end position="72"/>
    </location>
</feature>
<protein>
    <submittedName>
        <fullName evidence="2">Uncharacterized protein</fullName>
    </submittedName>
</protein>
<accession>A0A2K3JXY4</accession>
<reference evidence="2 3" key="2">
    <citation type="journal article" date="2017" name="Front. Plant Sci.">
        <title>Gene Classification and Mining of Molecular Markers Useful in Red Clover (Trifolium pratense) Breeding.</title>
        <authorList>
            <person name="Istvanek J."/>
            <person name="Dluhosova J."/>
            <person name="Dluhos P."/>
            <person name="Patkova L."/>
            <person name="Nedelnik J."/>
            <person name="Repkova J."/>
        </authorList>
    </citation>
    <scope>NUCLEOTIDE SEQUENCE [LARGE SCALE GENOMIC DNA]</scope>
    <source>
        <strain evidence="3">cv. Tatra</strain>
        <tissue evidence="2">Young leaves</tissue>
    </source>
</reference>
<feature type="compositionally biased region" description="Low complexity" evidence="1">
    <location>
        <begin position="8"/>
        <end position="17"/>
    </location>
</feature>
<dbReference type="Proteomes" id="UP000236291">
    <property type="component" value="Unassembled WGS sequence"/>
</dbReference>
<gene>
    <name evidence="2" type="ORF">L195_g051138</name>
</gene>
<reference evidence="2 3" key="1">
    <citation type="journal article" date="2014" name="Am. J. Bot.">
        <title>Genome assembly and annotation for red clover (Trifolium pratense; Fabaceae).</title>
        <authorList>
            <person name="Istvanek J."/>
            <person name="Jaros M."/>
            <person name="Krenek A."/>
            <person name="Repkova J."/>
        </authorList>
    </citation>
    <scope>NUCLEOTIDE SEQUENCE [LARGE SCALE GENOMIC DNA]</scope>
    <source>
        <strain evidence="3">cv. Tatra</strain>
        <tissue evidence="2">Young leaves</tissue>
    </source>
</reference>
<organism evidence="2 3">
    <name type="scientific">Trifolium pratense</name>
    <name type="common">Red clover</name>
    <dbReference type="NCBI Taxonomy" id="57577"/>
    <lineage>
        <taxon>Eukaryota</taxon>
        <taxon>Viridiplantae</taxon>
        <taxon>Streptophyta</taxon>
        <taxon>Embryophyta</taxon>
        <taxon>Tracheophyta</taxon>
        <taxon>Spermatophyta</taxon>
        <taxon>Magnoliopsida</taxon>
        <taxon>eudicotyledons</taxon>
        <taxon>Gunneridae</taxon>
        <taxon>Pentapetalae</taxon>
        <taxon>rosids</taxon>
        <taxon>fabids</taxon>
        <taxon>Fabales</taxon>
        <taxon>Fabaceae</taxon>
        <taxon>Papilionoideae</taxon>
        <taxon>50 kb inversion clade</taxon>
        <taxon>NPAAA clade</taxon>
        <taxon>Hologalegina</taxon>
        <taxon>IRL clade</taxon>
        <taxon>Trifolieae</taxon>
        <taxon>Trifolium</taxon>
    </lineage>
</organism>
<feature type="region of interest" description="Disordered" evidence="1">
    <location>
        <begin position="60"/>
        <end position="86"/>
    </location>
</feature>
<dbReference type="AlphaFoldDB" id="A0A2K3JXY4"/>
<evidence type="ECO:0000256" key="1">
    <source>
        <dbReference type="SAM" id="MobiDB-lite"/>
    </source>
</evidence>
<proteinExistence type="predicted"/>
<feature type="non-terminal residue" evidence="2">
    <location>
        <position position="275"/>
    </location>
</feature>
<feature type="region of interest" description="Disordered" evidence="1">
    <location>
        <begin position="1"/>
        <end position="26"/>
    </location>
</feature>
<evidence type="ECO:0000313" key="2">
    <source>
        <dbReference type="EMBL" id="PNX58882.1"/>
    </source>
</evidence>
<name>A0A2K3JXY4_TRIPR</name>
<comment type="caution">
    <text evidence="2">The sequence shown here is derived from an EMBL/GenBank/DDBJ whole genome shotgun (WGS) entry which is preliminary data.</text>
</comment>